<name>A0A6A5Z3S5_9PLEO</name>
<dbReference type="InterPro" id="IPR036188">
    <property type="entry name" value="FAD/NAD-bd_sf"/>
</dbReference>
<reference evidence="2" key="1">
    <citation type="journal article" date="2020" name="Stud. Mycol.">
        <title>101 Dothideomycetes genomes: a test case for predicting lifestyles and emergence of pathogens.</title>
        <authorList>
            <person name="Haridas S."/>
            <person name="Albert R."/>
            <person name="Binder M."/>
            <person name="Bloem J."/>
            <person name="Labutti K."/>
            <person name="Salamov A."/>
            <person name="Andreopoulos B."/>
            <person name="Baker S."/>
            <person name="Barry K."/>
            <person name="Bills G."/>
            <person name="Bluhm B."/>
            <person name="Cannon C."/>
            <person name="Castanera R."/>
            <person name="Culley D."/>
            <person name="Daum C."/>
            <person name="Ezra D."/>
            <person name="Gonzalez J."/>
            <person name="Henrissat B."/>
            <person name="Kuo A."/>
            <person name="Liang C."/>
            <person name="Lipzen A."/>
            <person name="Lutzoni F."/>
            <person name="Magnuson J."/>
            <person name="Mondo S."/>
            <person name="Nolan M."/>
            <person name="Ohm R."/>
            <person name="Pangilinan J."/>
            <person name="Park H.-J."/>
            <person name="Ramirez L."/>
            <person name="Alfaro M."/>
            <person name="Sun H."/>
            <person name="Tritt A."/>
            <person name="Yoshinaga Y."/>
            <person name="Zwiers L.-H."/>
            <person name="Turgeon B."/>
            <person name="Goodwin S."/>
            <person name="Spatafora J."/>
            <person name="Crous P."/>
            <person name="Grigoriev I."/>
        </authorList>
    </citation>
    <scope>NUCLEOTIDE SEQUENCE</scope>
    <source>
        <strain evidence="2">CBS 627.86</strain>
    </source>
</reference>
<dbReference type="Pfam" id="PF01266">
    <property type="entry name" value="DAO"/>
    <property type="match status" value="1"/>
</dbReference>
<dbReference type="InterPro" id="IPR006076">
    <property type="entry name" value="FAD-dep_OxRdtase"/>
</dbReference>
<dbReference type="EMBL" id="ML977326">
    <property type="protein sequence ID" value="KAF2114062.1"/>
    <property type="molecule type" value="Genomic_DNA"/>
</dbReference>
<protein>
    <submittedName>
        <fullName evidence="2">FAD dependent oxidoreductase</fullName>
    </submittedName>
</protein>
<gene>
    <name evidence="2" type="ORF">BDV96DRAFT_577490</name>
</gene>
<accession>A0A6A5Z3S5</accession>
<dbReference type="GO" id="GO:0005737">
    <property type="term" value="C:cytoplasm"/>
    <property type="evidence" value="ECO:0007669"/>
    <property type="project" value="TreeGrafter"/>
</dbReference>
<sequence length="482" mass="52267">MPDGNTITMKHVQATLPVPDSTHSFWHSEPNKFLIGHRSTEDLPAEADIVIVGTGITGTSVARFLAEDERADEKSIVVLEAREACWGATGRNGGHCQPLLFDRGPEVASFELKNVHTVQSYIEKHDVPCEWRSVSGCRTFWSEDLLEEAEKEIAHLHKISPEVASRVTVIKDKDELKKHRVSPDCTGVTLTEGAGSLWPYKLVTYILEKLVTEKRINLQTKTPVTSITSSDGKNTLHTDRGTITSNTVILATNAYTSALLPQFADLIVPVRGEMSALFPPANSTILPDSYGMVGALDQPANNDDYLIQRPYAGVPNPAGHLMFGGGRGAGDKDSMGTCDDSVIDEGSAAYLRSALLKVLDLDGDTKGLKELKAAGQWTGIMGYSRDDHPWVGKVPDREGLWLSGGYTGHGMPNGTLCGKAVVDMVLAEEAGEELSAFQAKMVKDGDLPESYILSKERIQNARAKFLTVAEQDAKGVHMNGVV</sequence>
<evidence type="ECO:0000313" key="2">
    <source>
        <dbReference type="EMBL" id="KAF2114062.1"/>
    </source>
</evidence>
<dbReference type="OrthoDB" id="429143at2759"/>
<evidence type="ECO:0000313" key="3">
    <source>
        <dbReference type="Proteomes" id="UP000799770"/>
    </source>
</evidence>
<proteinExistence type="predicted"/>
<organism evidence="2 3">
    <name type="scientific">Lophiotrema nucula</name>
    <dbReference type="NCBI Taxonomy" id="690887"/>
    <lineage>
        <taxon>Eukaryota</taxon>
        <taxon>Fungi</taxon>
        <taxon>Dikarya</taxon>
        <taxon>Ascomycota</taxon>
        <taxon>Pezizomycotina</taxon>
        <taxon>Dothideomycetes</taxon>
        <taxon>Pleosporomycetidae</taxon>
        <taxon>Pleosporales</taxon>
        <taxon>Lophiotremataceae</taxon>
        <taxon>Lophiotrema</taxon>
    </lineage>
</organism>
<dbReference type="SUPFAM" id="SSF51905">
    <property type="entry name" value="FAD/NAD(P)-binding domain"/>
    <property type="match status" value="1"/>
</dbReference>
<dbReference type="Gene3D" id="3.50.50.60">
    <property type="entry name" value="FAD/NAD(P)-binding domain"/>
    <property type="match status" value="1"/>
</dbReference>
<dbReference type="Proteomes" id="UP000799770">
    <property type="component" value="Unassembled WGS sequence"/>
</dbReference>
<keyword evidence="3" id="KW-1185">Reference proteome</keyword>
<feature type="domain" description="FAD dependent oxidoreductase" evidence="1">
    <location>
        <begin position="48"/>
        <end position="424"/>
    </location>
</feature>
<dbReference type="PANTHER" id="PTHR13847">
    <property type="entry name" value="SARCOSINE DEHYDROGENASE-RELATED"/>
    <property type="match status" value="1"/>
</dbReference>
<evidence type="ECO:0000259" key="1">
    <source>
        <dbReference type="Pfam" id="PF01266"/>
    </source>
</evidence>
<dbReference type="Gene3D" id="3.30.9.10">
    <property type="entry name" value="D-Amino Acid Oxidase, subunit A, domain 2"/>
    <property type="match status" value="1"/>
</dbReference>
<dbReference type="PANTHER" id="PTHR13847:SF129">
    <property type="entry name" value="FAD DEPENDENT OXIDOREDUCTASE"/>
    <property type="match status" value="1"/>
</dbReference>
<dbReference type="AlphaFoldDB" id="A0A6A5Z3S5"/>